<dbReference type="AlphaFoldDB" id="A0A0E9XRW2"/>
<dbReference type="EMBL" id="GBXM01003100">
    <property type="protein sequence ID" value="JAI05478.1"/>
    <property type="molecule type" value="Transcribed_RNA"/>
</dbReference>
<sequence>MMEKKVNVLLVSVLHRSQIFIKFILSSNVKHARNMRYKKPRTYGN</sequence>
<reference evidence="1" key="1">
    <citation type="submission" date="2014-11" db="EMBL/GenBank/DDBJ databases">
        <authorList>
            <person name="Amaro Gonzalez C."/>
        </authorList>
    </citation>
    <scope>NUCLEOTIDE SEQUENCE</scope>
</reference>
<proteinExistence type="predicted"/>
<name>A0A0E9XRW2_ANGAN</name>
<protein>
    <submittedName>
        <fullName evidence="1">Uncharacterized protein</fullName>
    </submittedName>
</protein>
<organism evidence="1">
    <name type="scientific">Anguilla anguilla</name>
    <name type="common">European freshwater eel</name>
    <name type="synonym">Muraena anguilla</name>
    <dbReference type="NCBI Taxonomy" id="7936"/>
    <lineage>
        <taxon>Eukaryota</taxon>
        <taxon>Metazoa</taxon>
        <taxon>Chordata</taxon>
        <taxon>Craniata</taxon>
        <taxon>Vertebrata</taxon>
        <taxon>Euteleostomi</taxon>
        <taxon>Actinopterygii</taxon>
        <taxon>Neopterygii</taxon>
        <taxon>Teleostei</taxon>
        <taxon>Anguilliformes</taxon>
        <taxon>Anguillidae</taxon>
        <taxon>Anguilla</taxon>
    </lineage>
</organism>
<accession>A0A0E9XRW2</accession>
<evidence type="ECO:0000313" key="1">
    <source>
        <dbReference type="EMBL" id="JAI05478.1"/>
    </source>
</evidence>
<reference evidence="1" key="2">
    <citation type="journal article" date="2015" name="Fish Shellfish Immunol.">
        <title>Early steps in the European eel (Anguilla anguilla)-Vibrio vulnificus interaction in the gills: Role of the RtxA13 toxin.</title>
        <authorList>
            <person name="Callol A."/>
            <person name="Pajuelo D."/>
            <person name="Ebbesson L."/>
            <person name="Teles M."/>
            <person name="MacKenzie S."/>
            <person name="Amaro C."/>
        </authorList>
    </citation>
    <scope>NUCLEOTIDE SEQUENCE</scope>
</reference>